<dbReference type="Proteomes" id="UP000029227">
    <property type="component" value="Unassembled WGS sequence"/>
</dbReference>
<dbReference type="AlphaFoldDB" id="A0A090R2R5"/>
<evidence type="ECO:0000313" key="2">
    <source>
        <dbReference type="EMBL" id="GAL08808.1"/>
    </source>
</evidence>
<comment type="caution">
    <text evidence="2">The sequence shown here is derived from an EMBL/GenBank/DDBJ whole genome shotgun (WGS) entry which is preliminary data.</text>
</comment>
<protein>
    <recommendedName>
        <fullName evidence="4">Membrane fusion component of tripartite multidrug resistance system</fullName>
    </recommendedName>
</protein>
<gene>
    <name evidence="2" type="ORF">JCM19237_4034</name>
</gene>
<dbReference type="EMBL" id="BBMN01000033">
    <property type="protein sequence ID" value="GAL08808.1"/>
    <property type="molecule type" value="Genomic_DNA"/>
</dbReference>
<accession>A0A090R2R5</accession>
<evidence type="ECO:0000313" key="3">
    <source>
        <dbReference type="Proteomes" id="UP000029227"/>
    </source>
</evidence>
<evidence type="ECO:0000256" key="1">
    <source>
        <dbReference type="SAM" id="MobiDB-lite"/>
    </source>
</evidence>
<name>A0A090R2R5_9GAMM</name>
<sequence>MPQRFPVLIRLDTASLPADYPLRVGASSTVTVDTTQQQSLPLTPAVSLPDSQPETKLETKPDVQEIP</sequence>
<dbReference type="STRING" id="754436.JCM19237_4034"/>
<organism evidence="2 3">
    <name type="scientific">Photobacterium aphoticum</name>
    <dbReference type="NCBI Taxonomy" id="754436"/>
    <lineage>
        <taxon>Bacteria</taxon>
        <taxon>Pseudomonadati</taxon>
        <taxon>Pseudomonadota</taxon>
        <taxon>Gammaproteobacteria</taxon>
        <taxon>Vibrionales</taxon>
        <taxon>Vibrionaceae</taxon>
        <taxon>Photobacterium</taxon>
    </lineage>
</organism>
<reference evidence="2 3" key="1">
    <citation type="journal article" date="2014" name="Genome Announc.">
        <title>Draft Genome Sequences of Two Vibrionaceae Species, Vibrio ponticus C121 and Photobacterium aphoticum C119, Isolated as Coral Reef Microbiota.</title>
        <authorList>
            <person name="Al-saari N."/>
            <person name="Meirelles P.M."/>
            <person name="Mino S."/>
            <person name="Suda W."/>
            <person name="Oshima K."/>
            <person name="Hattori M."/>
            <person name="Ohkuma M."/>
            <person name="Thompson F.L."/>
            <person name="Gomez-Gil B."/>
            <person name="Sawabe T."/>
            <person name="Sawabe T."/>
        </authorList>
    </citation>
    <scope>NUCLEOTIDE SEQUENCE [LARGE SCALE GENOMIC DNA]</scope>
    <source>
        <strain evidence="2 3">JCM 19237</strain>
    </source>
</reference>
<evidence type="ECO:0008006" key="4">
    <source>
        <dbReference type="Google" id="ProtNLM"/>
    </source>
</evidence>
<proteinExistence type="predicted"/>
<feature type="region of interest" description="Disordered" evidence="1">
    <location>
        <begin position="34"/>
        <end position="67"/>
    </location>
</feature>
<feature type="compositionally biased region" description="Basic and acidic residues" evidence="1">
    <location>
        <begin position="53"/>
        <end position="67"/>
    </location>
</feature>